<dbReference type="Gene3D" id="1.10.10.60">
    <property type="entry name" value="Homeodomain-like"/>
    <property type="match status" value="2"/>
</dbReference>
<dbReference type="PANTHER" id="PTHR47893:SF1">
    <property type="entry name" value="REGULATORY PROTEIN PCHR"/>
    <property type="match status" value="1"/>
</dbReference>
<dbReference type="InterPro" id="IPR020449">
    <property type="entry name" value="Tscrpt_reg_AraC-type_HTH"/>
</dbReference>
<evidence type="ECO:0000313" key="6">
    <source>
        <dbReference type="EMBL" id="MEL0616035.1"/>
    </source>
</evidence>
<keyword evidence="7" id="KW-1185">Reference proteome</keyword>
<comment type="caution">
    <text evidence="6">The sequence shown here is derived from an EMBL/GenBank/DDBJ whole genome shotgun (WGS) entry which is preliminary data.</text>
</comment>
<dbReference type="InterPro" id="IPR018062">
    <property type="entry name" value="HTH_AraC-typ_CS"/>
</dbReference>
<name>A0ABU9GE86_COBMA</name>
<dbReference type="InterPro" id="IPR009057">
    <property type="entry name" value="Homeodomain-like_sf"/>
</dbReference>
<keyword evidence="2" id="KW-0238">DNA-binding</keyword>
<dbReference type="PANTHER" id="PTHR47893">
    <property type="entry name" value="REGULATORY PROTEIN PCHR"/>
    <property type="match status" value="1"/>
</dbReference>
<dbReference type="PRINTS" id="PR00032">
    <property type="entry name" value="HTHARAC"/>
</dbReference>
<gene>
    <name evidence="6" type="ORF">V6243_04260</name>
</gene>
<sequence>MLCDLTIRDGYQEVHPFHEGLYVCLILEGTLRLSGMAATPTATCPCPEPLSSASEKVAEEARVQIDVTRGEGGAFRAPMVGSPHALNVGYFPGRLRCVVLHIEDERQQSDNILQRFAEWDLHSPPWPAQPRRWRPGSGLRQQLAECLAQRLDGAEHTRETCCLLEWQGLGLQLLGGALRRRHARQCHAGQVSEDRVARDRGADGRALNANRREKRAHERLTPGYPETSSSTCRHLEAVRQRLKMAPERQHALPELARLACMSASSLRQKFRETYGCSLSQYQRECRMQRARQALLQGMSVQQVAHRVGYAHACNFATAYRRHFGLSPQAVRARPQRAD</sequence>
<evidence type="ECO:0000259" key="5">
    <source>
        <dbReference type="PROSITE" id="PS01124"/>
    </source>
</evidence>
<evidence type="ECO:0000256" key="2">
    <source>
        <dbReference type="ARBA" id="ARBA00023125"/>
    </source>
</evidence>
<organism evidence="6 7">
    <name type="scientific">Cobetia marina</name>
    <name type="common">Deleya marina</name>
    <dbReference type="NCBI Taxonomy" id="28258"/>
    <lineage>
        <taxon>Bacteria</taxon>
        <taxon>Pseudomonadati</taxon>
        <taxon>Pseudomonadota</taxon>
        <taxon>Gammaproteobacteria</taxon>
        <taxon>Oceanospirillales</taxon>
        <taxon>Halomonadaceae</taxon>
        <taxon>Cobetia</taxon>
    </lineage>
</organism>
<dbReference type="PROSITE" id="PS00041">
    <property type="entry name" value="HTH_ARAC_FAMILY_1"/>
    <property type="match status" value="1"/>
</dbReference>
<protein>
    <submittedName>
        <fullName evidence="6">Helix-turn-helix transcriptional regulator</fullName>
    </submittedName>
</protein>
<evidence type="ECO:0000256" key="1">
    <source>
        <dbReference type="ARBA" id="ARBA00023015"/>
    </source>
</evidence>
<accession>A0ABU9GE86</accession>
<dbReference type="SMART" id="SM00342">
    <property type="entry name" value="HTH_ARAC"/>
    <property type="match status" value="1"/>
</dbReference>
<feature type="domain" description="HTH araC/xylS-type" evidence="5">
    <location>
        <begin position="236"/>
        <end position="333"/>
    </location>
</feature>
<dbReference type="Pfam" id="PF12833">
    <property type="entry name" value="HTH_18"/>
    <property type="match status" value="1"/>
</dbReference>
<dbReference type="InterPro" id="IPR053142">
    <property type="entry name" value="PchR_regulatory_protein"/>
</dbReference>
<evidence type="ECO:0000256" key="4">
    <source>
        <dbReference type="SAM" id="MobiDB-lite"/>
    </source>
</evidence>
<dbReference type="Proteomes" id="UP001378242">
    <property type="component" value="Unassembled WGS sequence"/>
</dbReference>
<dbReference type="RefSeq" id="WP_176494102.1">
    <property type="nucleotide sequence ID" value="NZ_JBAKAP010000003.1"/>
</dbReference>
<evidence type="ECO:0000256" key="3">
    <source>
        <dbReference type="ARBA" id="ARBA00023163"/>
    </source>
</evidence>
<keyword evidence="1" id="KW-0805">Transcription regulation</keyword>
<dbReference type="EMBL" id="JBAKAP010000003">
    <property type="protein sequence ID" value="MEL0616035.1"/>
    <property type="molecule type" value="Genomic_DNA"/>
</dbReference>
<dbReference type="SUPFAM" id="SSF46689">
    <property type="entry name" value="Homeodomain-like"/>
    <property type="match status" value="2"/>
</dbReference>
<reference evidence="6 7" key="1">
    <citation type="submission" date="2024-02" db="EMBL/GenBank/DDBJ databases">
        <title>Bacteria isolated from the canopy kelp, Nereocystis luetkeana.</title>
        <authorList>
            <person name="Pfister C.A."/>
            <person name="Younker I.T."/>
            <person name="Light S.H."/>
        </authorList>
    </citation>
    <scope>NUCLEOTIDE SEQUENCE [LARGE SCALE GENOMIC DNA]</scope>
    <source>
        <strain evidence="6 7">TI.5.07</strain>
    </source>
</reference>
<dbReference type="InterPro" id="IPR018060">
    <property type="entry name" value="HTH_AraC"/>
</dbReference>
<feature type="region of interest" description="Disordered" evidence="4">
    <location>
        <begin position="197"/>
        <end position="229"/>
    </location>
</feature>
<keyword evidence="3" id="KW-0804">Transcription</keyword>
<dbReference type="PROSITE" id="PS01124">
    <property type="entry name" value="HTH_ARAC_FAMILY_2"/>
    <property type="match status" value="1"/>
</dbReference>
<proteinExistence type="predicted"/>
<evidence type="ECO:0000313" key="7">
    <source>
        <dbReference type="Proteomes" id="UP001378242"/>
    </source>
</evidence>